<accession>A0ABW5A1Z1</accession>
<proteinExistence type="predicted"/>
<comment type="caution">
    <text evidence="1">The sequence shown here is derived from an EMBL/GenBank/DDBJ whole genome shotgun (WGS) entry which is preliminary data.</text>
</comment>
<protein>
    <submittedName>
        <fullName evidence="1">Uncharacterized protein</fullName>
    </submittedName>
</protein>
<sequence length="57" mass="6061">MKAPGVSAFLVAMLLGVVTGDLVVQKDPQPAIQTEDEVALQQVDAPEAVLSVQMKKR</sequence>
<gene>
    <name evidence="1" type="ORF">ACFSOY_17720</name>
</gene>
<evidence type="ECO:0000313" key="2">
    <source>
        <dbReference type="Proteomes" id="UP001597343"/>
    </source>
</evidence>
<evidence type="ECO:0000313" key="1">
    <source>
        <dbReference type="EMBL" id="MFD2171804.1"/>
    </source>
</evidence>
<keyword evidence="2" id="KW-1185">Reference proteome</keyword>
<reference evidence="2" key="1">
    <citation type="journal article" date="2019" name="Int. J. Syst. Evol. Microbiol.">
        <title>The Global Catalogue of Microorganisms (GCM) 10K type strain sequencing project: providing services to taxonomists for standard genome sequencing and annotation.</title>
        <authorList>
            <consortium name="The Broad Institute Genomics Platform"/>
            <consortium name="The Broad Institute Genome Sequencing Center for Infectious Disease"/>
            <person name="Wu L."/>
            <person name="Ma J."/>
        </authorList>
    </citation>
    <scope>NUCLEOTIDE SEQUENCE [LARGE SCALE GENOMIC DNA]</scope>
    <source>
        <strain evidence="2">CGMCC 1.13574</strain>
    </source>
</reference>
<organism evidence="1 2">
    <name type="scientific">Tumebacillus lipolyticus</name>
    <dbReference type="NCBI Taxonomy" id="1280370"/>
    <lineage>
        <taxon>Bacteria</taxon>
        <taxon>Bacillati</taxon>
        <taxon>Bacillota</taxon>
        <taxon>Bacilli</taxon>
        <taxon>Bacillales</taxon>
        <taxon>Alicyclobacillaceae</taxon>
        <taxon>Tumebacillus</taxon>
    </lineage>
</organism>
<dbReference type="RefSeq" id="WP_386048920.1">
    <property type="nucleotide sequence ID" value="NZ_JBHUIO010000011.1"/>
</dbReference>
<dbReference type="Proteomes" id="UP001597343">
    <property type="component" value="Unassembled WGS sequence"/>
</dbReference>
<name>A0ABW5A1Z1_9BACL</name>
<dbReference type="EMBL" id="JBHUIO010000011">
    <property type="protein sequence ID" value="MFD2171804.1"/>
    <property type="molecule type" value="Genomic_DNA"/>
</dbReference>